<dbReference type="Proteomes" id="UP001605036">
    <property type="component" value="Unassembled WGS sequence"/>
</dbReference>
<keyword evidence="2" id="KW-1185">Reference proteome</keyword>
<dbReference type="AlphaFoldDB" id="A0ABD1YQN6"/>
<sequence>MVFAPPMRRDIQGLVWMMGASTGLWITGRASSGSMNWKRRLSLGKGPGSSACSTMALVAALSVTEGANGLELPAPSGGGMPYPPPRLGMEVPWASGMDIL</sequence>
<dbReference type="EMBL" id="JBHFFA010000003">
    <property type="protein sequence ID" value="KAL2632815.1"/>
    <property type="molecule type" value="Genomic_DNA"/>
</dbReference>
<organism evidence="1 2">
    <name type="scientific">Riccia fluitans</name>
    <dbReference type="NCBI Taxonomy" id="41844"/>
    <lineage>
        <taxon>Eukaryota</taxon>
        <taxon>Viridiplantae</taxon>
        <taxon>Streptophyta</taxon>
        <taxon>Embryophyta</taxon>
        <taxon>Marchantiophyta</taxon>
        <taxon>Marchantiopsida</taxon>
        <taxon>Marchantiidae</taxon>
        <taxon>Marchantiales</taxon>
        <taxon>Ricciaceae</taxon>
        <taxon>Riccia</taxon>
    </lineage>
</organism>
<protein>
    <submittedName>
        <fullName evidence="1">Uncharacterized protein</fullName>
    </submittedName>
</protein>
<evidence type="ECO:0000313" key="1">
    <source>
        <dbReference type="EMBL" id="KAL2632815.1"/>
    </source>
</evidence>
<evidence type="ECO:0000313" key="2">
    <source>
        <dbReference type="Proteomes" id="UP001605036"/>
    </source>
</evidence>
<comment type="caution">
    <text evidence="1">The sequence shown here is derived from an EMBL/GenBank/DDBJ whole genome shotgun (WGS) entry which is preliminary data.</text>
</comment>
<name>A0ABD1YQN6_9MARC</name>
<accession>A0ABD1YQN6</accession>
<gene>
    <name evidence="1" type="ORF">R1flu_004294</name>
</gene>
<reference evidence="1 2" key="1">
    <citation type="submission" date="2024-09" db="EMBL/GenBank/DDBJ databases">
        <title>Chromosome-scale assembly of Riccia fluitans.</title>
        <authorList>
            <person name="Paukszto L."/>
            <person name="Sawicki J."/>
            <person name="Karawczyk K."/>
            <person name="Piernik-Szablinska J."/>
            <person name="Szczecinska M."/>
            <person name="Mazdziarz M."/>
        </authorList>
    </citation>
    <scope>NUCLEOTIDE SEQUENCE [LARGE SCALE GENOMIC DNA]</scope>
    <source>
        <strain evidence="1">Rf_01</strain>
        <tissue evidence="1">Aerial parts of the thallus</tissue>
    </source>
</reference>
<proteinExistence type="predicted"/>